<feature type="domain" description="Ig-like" evidence="10">
    <location>
        <begin position="10"/>
        <end position="103"/>
    </location>
</feature>
<proteinExistence type="predicted"/>
<dbReference type="GO" id="GO:0043025">
    <property type="term" value="C:neuronal cell body"/>
    <property type="evidence" value="ECO:0007669"/>
    <property type="project" value="TreeGrafter"/>
</dbReference>
<keyword evidence="8" id="KW-0393">Immunoglobulin domain</keyword>
<dbReference type="PROSITE" id="PS50835">
    <property type="entry name" value="IG_LIKE"/>
    <property type="match status" value="3"/>
</dbReference>
<comment type="subcellular location">
    <subcellularLocation>
        <location evidence="1">Cell membrane</location>
    </subcellularLocation>
</comment>
<dbReference type="STRING" id="225164.V3ZNE9"/>
<evidence type="ECO:0000256" key="8">
    <source>
        <dbReference type="ARBA" id="ARBA00023319"/>
    </source>
</evidence>
<name>V3ZNE9_LOTGI</name>
<evidence type="ECO:0000256" key="6">
    <source>
        <dbReference type="ARBA" id="ARBA00023157"/>
    </source>
</evidence>
<keyword evidence="2" id="KW-1003">Cell membrane</keyword>
<dbReference type="OMA" id="YYCASEL"/>
<dbReference type="SMART" id="SM00408">
    <property type="entry name" value="IGc2"/>
    <property type="match status" value="2"/>
</dbReference>
<keyword evidence="12" id="KW-1185">Reference proteome</keyword>
<dbReference type="FunFam" id="2.60.40.10:FF:000005">
    <property type="entry name" value="Neuronal cell adhesion molecule"/>
    <property type="match status" value="1"/>
</dbReference>
<feature type="transmembrane region" description="Helical" evidence="9">
    <location>
        <begin position="345"/>
        <end position="370"/>
    </location>
</feature>
<dbReference type="GeneID" id="20236667"/>
<keyword evidence="4" id="KW-0677">Repeat</keyword>
<evidence type="ECO:0000256" key="7">
    <source>
        <dbReference type="ARBA" id="ARBA00023180"/>
    </source>
</evidence>
<dbReference type="AlphaFoldDB" id="V3ZNE9"/>
<feature type="domain" description="Ig-like" evidence="10">
    <location>
        <begin position="122"/>
        <end position="211"/>
    </location>
</feature>
<evidence type="ECO:0000256" key="2">
    <source>
        <dbReference type="ARBA" id="ARBA00022475"/>
    </source>
</evidence>
<dbReference type="InterPro" id="IPR007110">
    <property type="entry name" value="Ig-like_dom"/>
</dbReference>
<protein>
    <recommendedName>
        <fullName evidence="10">Ig-like domain-containing protein</fullName>
    </recommendedName>
</protein>
<evidence type="ECO:0000313" key="12">
    <source>
        <dbReference type="Proteomes" id="UP000030746"/>
    </source>
</evidence>
<dbReference type="GO" id="GO:0005886">
    <property type="term" value="C:plasma membrane"/>
    <property type="evidence" value="ECO:0007669"/>
    <property type="project" value="UniProtKB-SubCell"/>
</dbReference>
<keyword evidence="6" id="KW-1015">Disulfide bond</keyword>
<dbReference type="InterPro" id="IPR003599">
    <property type="entry name" value="Ig_sub"/>
</dbReference>
<dbReference type="EMBL" id="KB203566">
    <property type="protein sequence ID" value="ESO83990.1"/>
    <property type="molecule type" value="Genomic_DNA"/>
</dbReference>
<dbReference type="KEGG" id="lgi:LOTGIDRAFT_155300"/>
<dbReference type="InterPro" id="IPR003598">
    <property type="entry name" value="Ig_sub2"/>
</dbReference>
<dbReference type="GO" id="GO:0008046">
    <property type="term" value="F:axon guidance receptor activity"/>
    <property type="evidence" value="ECO:0007669"/>
    <property type="project" value="TreeGrafter"/>
</dbReference>
<dbReference type="GO" id="GO:0030424">
    <property type="term" value="C:axon"/>
    <property type="evidence" value="ECO:0007669"/>
    <property type="project" value="TreeGrafter"/>
</dbReference>
<evidence type="ECO:0000256" key="5">
    <source>
        <dbReference type="ARBA" id="ARBA00023136"/>
    </source>
</evidence>
<feature type="domain" description="Ig-like" evidence="10">
    <location>
        <begin position="214"/>
        <end position="309"/>
    </location>
</feature>
<dbReference type="InterPro" id="IPR050958">
    <property type="entry name" value="Cell_Adh-Cytoskel_Orgn"/>
</dbReference>
<dbReference type="SMART" id="SM00409">
    <property type="entry name" value="IG"/>
    <property type="match status" value="2"/>
</dbReference>
<dbReference type="HOGENOM" id="CLU_682039_0_0_1"/>
<dbReference type="InterPro" id="IPR013783">
    <property type="entry name" value="Ig-like_fold"/>
</dbReference>
<evidence type="ECO:0000256" key="1">
    <source>
        <dbReference type="ARBA" id="ARBA00004236"/>
    </source>
</evidence>
<dbReference type="PANTHER" id="PTHR45080">
    <property type="entry name" value="CONTACTIN 5"/>
    <property type="match status" value="1"/>
</dbReference>
<dbReference type="InterPro" id="IPR013098">
    <property type="entry name" value="Ig_I-set"/>
</dbReference>
<dbReference type="RefSeq" id="XP_009065118.1">
    <property type="nucleotide sequence ID" value="XM_009066870.1"/>
</dbReference>
<gene>
    <name evidence="11" type="ORF">LOTGIDRAFT_155300</name>
</gene>
<dbReference type="Proteomes" id="UP000030746">
    <property type="component" value="Unassembled WGS sequence"/>
</dbReference>
<evidence type="ECO:0000256" key="4">
    <source>
        <dbReference type="ARBA" id="ARBA00022737"/>
    </source>
</evidence>
<dbReference type="PANTHER" id="PTHR45080:SF8">
    <property type="entry name" value="IG-LIKE DOMAIN-CONTAINING PROTEIN"/>
    <property type="match status" value="1"/>
</dbReference>
<dbReference type="Pfam" id="PF07679">
    <property type="entry name" value="I-set"/>
    <property type="match status" value="1"/>
</dbReference>
<dbReference type="CDD" id="cd00096">
    <property type="entry name" value="Ig"/>
    <property type="match status" value="1"/>
</dbReference>
<dbReference type="Gene3D" id="2.60.40.10">
    <property type="entry name" value="Immunoglobulins"/>
    <property type="match status" value="2"/>
</dbReference>
<dbReference type="OrthoDB" id="6140148at2759"/>
<accession>V3ZNE9</accession>
<reference evidence="11 12" key="1">
    <citation type="journal article" date="2013" name="Nature">
        <title>Insights into bilaterian evolution from three spiralian genomes.</title>
        <authorList>
            <person name="Simakov O."/>
            <person name="Marletaz F."/>
            <person name="Cho S.J."/>
            <person name="Edsinger-Gonzales E."/>
            <person name="Havlak P."/>
            <person name="Hellsten U."/>
            <person name="Kuo D.H."/>
            <person name="Larsson T."/>
            <person name="Lv J."/>
            <person name="Arendt D."/>
            <person name="Savage R."/>
            <person name="Osoegawa K."/>
            <person name="de Jong P."/>
            <person name="Grimwood J."/>
            <person name="Chapman J.A."/>
            <person name="Shapiro H."/>
            <person name="Aerts A."/>
            <person name="Otillar R.P."/>
            <person name="Terry A.Y."/>
            <person name="Boore J.L."/>
            <person name="Grigoriev I.V."/>
            <person name="Lindberg D.R."/>
            <person name="Seaver E.C."/>
            <person name="Weisblat D.A."/>
            <person name="Putnam N.H."/>
            <person name="Rokhsar D.S."/>
        </authorList>
    </citation>
    <scope>NUCLEOTIDE SEQUENCE [LARGE SCALE GENOMIC DNA]</scope>
</reference>
<keyword evidence="3" id="KW-0732">Signal</keyword>
<dbReference type="SUPFAM" id="SSF48726">
    <property type="entry name" value="Immunoglobulin"/>
    <property type="match status" value="3"/>
</dbReference>
<keyword evidence="5 9" id="KW-0472">Membrane</keyword>
<dbReference type="GO" id="GO:0007156">
    <property type="term" value="P:homophilic cell adhesion via plasma membrane adhesion molecules"/>
    <property type="evidence" value="ECO:0007669"/>
    <property type="project" value="TreeGrafter"/>
</dbReference>
<evidence type="ECO:0000256" key="3">
    <source>
        <dbReference type="ARBA" id="ARBA00022729"/>
    </source>
</evidence>
<dbReference type="CTD" id="20236667"/>
<dbReference type="InterPro" id="IPR036179">
    <property type="entry name" value="Ig-like_dom_sf"/>
</dbReference>
<keyword evidence="9" id="KW-1133">Transmembrane helix</keyword>
<keyword evidence="9" id="KW-0812">Transmembrane</keyword>
<sequence length="404" mass="46542">MHLFSIVFDPGIEDWKSIEEVSPFSVDKHDPLTLTCDNIPRSLPAGQYSWYKQDESGDQVKESSRIAIDRKGSLHFVYIDMEDNLKGGEYKCSVSNRMLEEIKLGSPKRFYVEERKVEDKAPSLLFNGTDDYTVIGRSDVLECIFSGYPAPEIRWFDKEYKPITANEKYKIEKWGRMLTIENVQEEDEGYYRCIGENYIDKVESTVYLNVSSKPIFLNNNDEAIKVSNNTMIMNCSTRSADGESPSDPPIWLENGEYLPPDKLDSGKYELKQDYMELFVYNLTKPDDFRCFQCIVSNSIGVNYRTFCFTGNTTSDNVQSYGAQFEIASTRPILNRSSDVVSQINLALLMCVIFGVMVLFVVAGILSLVVFRRRRLKANKIQHNEFYTEVKQSEYGVDTNRRFSW</sequence>
<evidence type="ECO:0000313" key="11">
    <source>
        <dbReference type="EMBL" id="ESO83990.1"/>
    </source>
</evidence>
<organism evidence="11 12">
    <name type="scientific">Lottia gigantea</name>
    <name type="common">Giant owl limpet</name>
    <dbReference type="NCBI Taxonomy" id="225164"/>
    <lineage>
        <taxon>Eukaryota</taxon>
        <taxon>Metazoa</taxon>
        <taxon>Spiralia</taxon>
        <taxon>Lophotrochozoa</taxon>
        <taxon>Mollusca</taxon>
        <taxon>Gastropoda</taxon>
        <taxon>Patellogastropoda</taxon>
        <taxon>Lottioidea</taxon>
        <taxon>Lottiidae</taxon>
        <taxon>Lottia</taxon>
    </lineage>
</organism>
<evidence type="ECO:0000256" key="9">
    <source>
        <dbReference type="SAM" id="Phobius"/>
    </source>
</evidence>
<dbReference type="GO" id="GO:0050808">
    <property type="term" value="P:synapse organization"/>
    <property type="evidence" value="ECO:0007669"/>
    <property type="project" value="TreeGrafter"/>
</dbReference>
<keyword evidence="7" id="KW-0325">Glycoprotein</keyword>
<evidence type="ECO:0000259" key="10">
    <source>
        <dbReference type="PROSITE" id="PS50835"/>
    </source>
</evidence>